<feature type="non-terminal residue" evidence="2">
    <location>
        <position position="21"/>
    </location>
</feature>
<reference evidence="2 3" key="1">
    <citation type="journal article" date="2018" name="Front. Plant Sci.">
        <title>Red Clover (Trifolium pratense) and Zigzag Clover (T. medium) - A Picture of Genomic Similarities and Differences.</title>
        <authorList>
            <person name="Dluhosova J."/>
            <person name="Istvanek J."/>
            <person name="Nedelnik J."/>
            <person name="Repkova J."/>
        </authorList>
    </citation>
    <scope>NUCLEOTIDE SEQUENCE [LARGE SCALE GENOMIC DNA]</scope>
    <source>
        <strain evidence="3">cv. 10/8</strain>
        <tissue evidence="2">Leaf</tissue>
    </source>
</reference>
<feature type="region of interest" description="Disordered" evidence="1">
    <location>
        <begin position="1"/>
        <end position="21"/>
    </location>
</feature>
<dbReference type="AlphaFoldDB" id="A0A392UAE8"/>
<accession>A0A392UAE8</accession>
<evidence type="ECO:0000313" key="3">
    <source>
        <dbReference type="Proteomes" id="UP000265520"/>
    </source>
</evidence>
<evidence type="ECO:0000313" key="2">
    <source>
        <dbReference type="EMBL" id="MCI69356.1"/>
    </source>
</evidence>
<protein>
    <submittedName>
        <fullName evidence="2">Uncharacterized protein</fullName>
    </submittedName>
</protein>
<evidence type="ECO:0000256" key="1">
    <source>
        <dbReference type="SAM" id="MobiDB-lite"/>
    </source>
</evidence>
<proteinExistence type="predicted"/>
<dbReference type="Proteomes" id="UP000265520">
    <property type="component" value="Unassembled WGS sequence"/>
</dbReference>
<organism evidence="2 3">
    <name type="scientific">Trifolium medium</name>
    <dbReference type="NCBI Taxonomy" id="97028"/>
    <lineage>
        <taxon>Eukaryota</taxon>
        <taxon>Viridiplantae</taxon>
        <taxon>Streptophyta</taxon>
        <taxon>Embryophyta</taxon>
        <taxon>Tracheophyta</taxon>
        <taxon>Spermatophyta</taxon>
        <taxon>Magnoliopsida</taxon>
        <taxon>eudicotyledons</taxon>
        <taxon>Gunneridae</taxon>
        <taxon>Pentapetalae</taxon>
        <taxon>rosids</taxon>
        <taxon>fabids</taxon>
        <taxon>Fabales</taxon>
        <taxon>Fabaceae</taxon>
        <taxon>Papilionoideae</taxon>
        <taxon>50 kb inversion clade</taxon>
        <taxon>NPAAA clade</taxon>
        <taxon>Hologalegina</taxon>
        <taxon>IRL clade</taxon>
        <taxon>Trifolieae</taxon>
        <taxon>Trifolium</taxon>
    </lineage>
</organism>
<dbReference type="EMBL" id="LXQA010754407">
    <property type="protein sequence ID" value="MCI69356.1"/>
    <property type="molecule type" value="Genomic_DNA"/>
</dbReference>
<keyword evidence="3" id="KW-1185">Reference proteome</keyword>
<name>A0A392UAE8_9FABA</name>
<comment type="caution">
    <text evidence="2">The sequence shown here is derived from an EMBL/GenBank/DDBJ whole genome shotgun (WGS) entry which is preliminary data.</text>
</comment>
<sequence length="21" mass="2302">MSPGAIWRALATERGNSVEKQ</sequence>